<feature type="transmembrane region" description="Helical" evidence="1">
    <location>
        <begin position="214"/>
        <end position="233"/>
    </location>
</feature>
<feature type="transmembrane region" description="Helical" evidence="1">
    <location>
        <begin position="245"/>
        <end position="269"/>
    </location>
</feature>
<feature type="transmembrane region" description="Helical" evidence="1">
    <location>
        <begin position="92"/>
        <end position="113"/>
    </location>
</feature>
<evidence type="ECO:0000313" key="3">
    <source>
        <dbReference type="Proteomes" id="UP000800096"/>
    </source>
</evidence>
<dbReference type="SUPFAM" id="SSF48097">
    <property type="entry name" value="Regulator of G-protein signaling, RGS"/>
    <property type="match status" value="1"/>
</dbReference>
<evidence type="ECO:0000256" key="1">
    <source>
        <dbReference type="SAM" id="Phobius"/>
    </source>
</evidence>
<dbReference type="Proteomes" id="UP000800096">
    <property type="component" value="Unassembled WGS sequence"/>
</dbReference>
<keyword evidence="1" id="KW-1133">Transmembrane helix</keyword>
<keyword evidence="1" id="KW-0472">Membrane</keyword>
<proteinExistence type="predicted"/>
<dbReference type="InterPro" id="IPR036305">
    <property type="entry name" value="RGS_sf"/>
</dbReference>
<feature type="transmembrane region" description="Helical" evidence="1">
    <location>
        <begin position="281"/>
        <end position="301"/>
    </location>
</feature>
<dbReference type="EMBL" id="ML979134">
    <property type="protein sequence ID" value="KAF1918131.1"/>
    <property type="molecule type" value="Genomic_DNA"/>
</dbReference>
<gene>
    <name evidence="2" type="ORF">BDU57DRAFT_445403</name>
</gene>
<reference evidence="2" key="1">
    <citation type="journal article" date="2020" name="Stud. Mycol.">
        <title>101 Dothideomycetes genomes: a test case for predicting lifestyles and emergence of pathogens.</title>
        <authorList>
            <person name="Haridas S."/>
            <person name="Albert R."/>
            <person name="Binder M."/>
            <person name="Bloem J."/>
            <person name="Labutti K."/>
            <person name="Salamov A."/>
            <person name="Andreopoulos B."/>
            <person name="Baker S."/>
            <person name="Barry K."/>
            <person name="Bills G."/>
            <person name="Bluhm B."/>
            <person name="Cannon C."/>
            <person name="Castanera R."/>
            <person name="Culley D."/>
            <person name="Daum C."/>
            <person name="Ezra D."/>
            <person name="Gonzalez J."/>
            <person name="Henrissat B."/>
            <person name="Kuo A."/>
            <person name="Liang C."/>
            <person name="Lipzen A."/>
            <person name="Lutzoni F."/>
            <person name="Magnuson J."/>
            <person name="Mondo S."/>
            <person name="Nolan M."/>
            <person name="Ohm R."/>
            <person name="Pangilinan J."/>
            <person name="Park H.-J."/>
            <person name="Ramirez L."/>
            <person name="Alfaro M."/>
            <person name="Sun H."/>
            <person name="Tritt A."/>
            <person name="Yoshinaga Y."/>
            <person name="Zwiers L.-H."/>
            <person name="Turgeon B."/>
            <person name="Goodwin S."/>
            <person name="Spatafora J."/>
            <person name="Crous P."/>
            <person name="Grigoriev I."/>
        </authorList>
    </citation>
    <scope>NUCLEOTIDE SEQUENCE</scope>
    <source>
        <strain evidence="2">HMLAC05119</strain>
    </source>
</reference>
<feature type="transmembrane region" description="Helical" evidence="1">
    <location>
        <begin position="156"/>
        <end position="177"/>
    </location>
</feature>
<protein>
    <recommendedName>
        <fullName evidence="4">RGS domain-containing protein</fullName>
    </recommendedName>
</protein>
<sequence>MDSPPLTIYNLPPRPPTWNWVGIFYITFCATWTTIVVTGMAFCWYNRHLPMLRVRGLPLAFAAVTLLHLYWIMAQITYPIGATMPIVIAYDVQYFVMGTWFPMGIALFHASNLRFLRVAKLQRQFAQQDLTKKKAKDGARSSWTSRLPDMDYSTKVMAFIVIGMGFQTLLTAGMWVACKKYHPSFGFPGTEIRGATLPEQLRDLGIGWEWWPSVVWQFAWTWGVAPVMIWKSWNIRDTMGWRTQTIGACLSGLHATPMFLIASYAPAFFKVNMYFHPSQWIHLHTMFLESFLIFIPAYQIIRQWHTTRRVAYSNEKWQTSQATTICAIPRSFQASSSLHLVEKDDVFPSLSANAQHSNDLLTKTALNRVLADHPTPLQEFSAYNDFSGENIAFLTRVAGWKARCVAGEGDRRDLFNGALRIYVDFVSPRDAAFPLNLSSLLLRELECCFEAAARVVCGDVCVDTVVPFALDGPFGDDYAQSDRTVVCERYVGAVSETFGMGVFDAAEAHVKDLVLTNTWPKFVREMQLRRQRTEESERSDGSVVSRVRRVVRSLV</sequence>
<organism evidence="2 3">
    <name type="scientific">Ampelomyces quisqualis</name>
    <name type="common">Powdery mildew agent</name>
    <dbReference type="NCBI Taxonomy" id="50730"/>
    <lineage>
        <taxon>Eukaryota</taxon>
        <taxon>Fungi</taxon>
        <taxon>Dikarya</taxon>
        <taxon>Ascomycota</taxon>
        <taxon>Pezizomycotina</taxon>
        <taxon>Dothideomycetes</taxon>
        <taxon>Pleosporomycetidae</taxon>
        <taxon>Pleosporales</taxon>
        <taxon>Pleosporineae</taxon>
        <taxon>Phaeosphaeriaceae</taxon>
        <taxon>Ampelomyces</taxon>
    </lineage>
</organism>
<dbReference type="OrthoDB" id="5313079at2759"/>
<accession>A0A6A5QQV6</accession>
<keyword evidence="3" id="KW-1185">Reference proteome</keyword>
<evidence type="ECO:0000313" key="2">
    <source>
        <dbReference type="EMBL" id="KAF1918131.1"/>
    </source>
</evidence>
<evidence type="ECO:0008006" key="4">
    <source>
        <dbReference type="Google" id="ProtNLM"/>
    </source>
</evidence>
<dbReference type="Gene3D" id="1.10.167.10">
    <property type="entry name" value="Regulator of G-protein Signalling 4, domain 2"/>
    <property type="match status" value="1"/>
</dbReference>
<name>A0A6A5QQV6_AMPQU</name>
<dbReference type="InterPro" id="IPR044926">
    <property type="entry name" value="RGS_subdomain_2"/>
</dbReference>
<dbReference type="AlphaFoldDB" id="A0A6A5QQV6"/>
<feature type="transmembrane region" description="Helical" evidence="1">
    <location>
        <begin position="57"/>
        <end position="80"/>
    </location>
</feature>
<feature type="transmembrane region" description="Helical" evidence="1">
    <location>
        <begin position="20"/>
        <end position="45"/>
    </location>
</feature>
<keyword evidence="1" id="KW-0812">Transmembrane</keyword>